<evidence type="ECO:0000313" key="2">
    <source>
        <dbReference type="Proteomes" id="UP000199580"/>
    </source>
</evidence>
<keyword evidence="2" id="KW-1185">Reference proteome</keyword>
<accession>A0A1G8WIU1</accession>
<evidence type="ECO:0000313" key="1">
    <source>
        <dbReference type="EMBL" id="SDJ77575.1"/>
    </source>
</evidence>
<protein>
    <submittedName>
        <fullName evidence="1">Uncharacterized protein</fullName>
    </submittedName>
</protein>
<reference evidence="1 2" key="1">
    <citation type="submission" date="2016-10" db="EMBL/GenBank/DDBJ databases">
        <authorList>
            <person name="de Groot N.N."/>
        </authorList>
    </citation>
    <scope>NUCLEOTIDE SEQUENCE [LARGE SCALE GENOMIC DNA]</scope>
    <source>
        <strain evidence="1 2">CGMCC 1.10076</strain>
    </source>
</reference>
<name>A0A1G8WIU1_9FLAO</name>
<dbReference type="RefSeq" id="WP_091394083.1">
    <property type="nucleotide sequence ID" value="NZ_BKAI01000004.1"/>
</dbReference>
<dbReference type="EMBL" id="FNEZ01000002">
    <property type="protein sequence ID" value="SDJ77575.1"/>
    <property type="molecule type" value="Genomic_DNA"/>
</dbReference>
<dbReference type="OrthoDB" id="9780724at2"/>
<dbReference type="Proteomes" id="UP000199580">
    <property type="component" value="Unassembled WGS sequence"/>
</dbReference>
<dbReference type="AlphaFoldDB" id="A0A1G8WIU1"/>
<sequence>MENNPIAKKAVFINQIKKIYENVSRPKEEHNLEKTSSYKKVVLELNEKGEYTMTHVDISKRKKQTNFRTYLNRAVYIMGDKKIKKQARKSRKIVTTEIQKNLQKP</sequence>
<gene>
    <name evidence="1" type="ORF">SAMN04487935_1818</name>
</gene>
<organism evidence="1 2">
    <name type="scientific">Flavobacterium noncentrifugens</name>
    <dbReference type="NCBI Taxonomy" id="1128970"/>
    <lineage>
        <taxon>Bacteria</taxon>
        <taxon>Pseudomonadati</taxon>
        <taxon>Bacteroidota</taxon>
        <taxon>Flavobacteriia</taxon>
        <taxon>Flavobacteriales</taxon>
        <taxon>Flavobacteriaceae</taxon>
        <taxon>Flavobacterium</taxon>
    </lineage>
</organism>
<proteinExistence type="predicted"/>